<organism evidence="3 4">
    <name type="scientific">Imperialibacter roseus</name>
    <dbReference type="NCBI Taxonomy" id="1324217"/>
    <lineage>
        <taxon>Bacteria</taxon>
        <taxon>Pseudomonadati</taxon>
        <taxon>Bacteroidota</taxon>
        <taxon>Cytophagia</taxon>
        <taxon>Cytophagales</taxon>
        <taxon>Flammeovirgaceae</taxon>
        <taxon>Imperialibacter</taxon>
    </lineage>
</organism>
<proteinExistence type="predicted"/>
<dbReference type="PANTHER" id="PTHR43130:SF2">
    <property type="entry name" value="DJ-1_PFPI DOMAIN-CONTAINING PROTEIN"/>
    <property type="match status" value="1"/>
</dbReference>
<dbReference type="InterPro" id="IPR002818">
    <property type="entry name" value="DJ-1/PfpI"/>
</dbReference>
<name>A0ABZ0IJG5_9BACT</name>
<dbReference type="InterPro" id="IPR052158">
    <property type="entry name" value="INH-QAR"/>
</dbReference>
<keyword evidence="4" id="KW-1185">Reference proteome</keyword>
<sequence>MKKLKIGMLLFPDLTLLDFIGPYDVFVRAACFEVFVVSEHEVPIKGEGGLLLQPDYSFDNCPPVDIVFVPGGRGVTALLTNETYKRFLVEQAKTAQYITAVCTGSLLLAACGLLVGYKATTHWRSLELLKLLGVEVVEERVVTDRNRITGGGITAGIDFGLVLTAIVGGEEMAKTIQLLLEYTPEPPFDSGHPKTADPHILKLGVELTQPQFDKRLKLLQKIIL</sequence>
<dbReference type="CDD" id="cd03139">
    <property type="entry name" value="GATase1_PfpI_2"/>
    <property type="match status" value="1"/>
</dbReference>
<evidence type="ECO:0000313" key="4">
    <source>
        <dbReference type="Proteomes" id="UP001302349"/>
    </source>
</evidence>
<reference evidence="3 4" key="1">
    <citation type="journal article" date="2023" name="Microbiol. Resour. Announc.">
        <title>Complete Genome Sequence of Imperialibacter roseus strain P4T.</title>
        <authorList>
            <person name="Tizabi D.R."/>
            <person name="Bachvaroff T."/>
            <person name="Hill R.T."/>
        </authorList>
    </citation>
    <scope>NUCLEOTIDE SEQUENCE [LARGE SCALE GENOMIC DNA]</scope>
    <source>
        <strain evidence="3 4">P4T</strain>
    </source>
</reference>
<dbReference type="Gene3D" id="3.40.50.880">
    <property type="match status" value="1"/>
</dbReference>
<dbReference type="GO" id="GO:0016829">
    <property type="term" value="F:lyase activity"/>
    <property type="evidence" value="ECO:0007669"/>
    <property type="project" value="UniProtKB-KW"/>
</dbReference>
<accession>A0ABZ0IJG5</accession>
<evidence type="ECO:0000259" key="2">
    <source>
        <dbReference type="Pfam" id="PF01965"/>
    </source>
</evidence>
<dbReference type="EMBL" id="CP136051">
    <property type="protein sequence ID" value="WOK04460.1"/>
    <property type="molecule type" value="Genomic_DNA"/>
</dbReference>
<dbReference type="EC" id="4.2.1.-" evidence="3"/>
<protein>
    <submittedName>
        <fullName evidence="3">DJ-1/PfpI family protein</fullName>
        <ecNumber evidence="3">4.2.1.-</ecNumber>
    </submittedName>
</protein>
<dbReference type="PANTHER" id="PTHR43130">
    <property type="entry name" value="ARAC-FAMILY TRANSCRIPTIONAL REGULATOR"/>
    <property type="match status" value="1"/>
</dbReference>
<evidence type="ECO:0000313" key="3">
    <source>
        <dbReference type="EMBL" id="WOK04460.1"/>
    </source>
</evidence>
<evidence type="ECO:0000256" key="1">
    <source>
        <dbReference type="SAM" id="Phobius"/>
    </source>
</evidence>
<dbReference type="SUPFAM" id="SSF52317">
    <property type="entry name" value="Class I glutamine amidotransferase-like"/>
    <property type="match status" value="1"/>
</dbReference>
<keyword evidence="1" id="KW-0472">Membrane</keyword>
<keyword evidence="1" id="KW-1133">Transmembrane helix</keyword>
<gene>
    <name evidence="3" type="ORF">RT717_15370</name>
</gene>
<keyword evidence="1" id="KW-0812">Transmembrane</keyword>
<dbReference type="Pfam" id="PF01965">
    <property type="entry name" value="DJ-1_PfpI"/>
    <property type="match status" value="1"/>
</dbReference>
<feature type="transmembrane region" description="Helical" evidence="1">
    <location>
        <begin position="95"/>
        <end position="117"/>
    </location>
</feature>
<feature type="domain" description="DJ-1/PfpI" evidence="2">
    <location>
        <begin position="5"/>
        <end position="163"/>
    </location>
</feature>
<dbReference type="InterPro" id="IPR029062">
    <property type="entry name" value="Class_I_gatase-like"/>
</dbReference>
<keyword evidence="3" id="KW-0456">Lyase</keyword>
<dbReference type="RefSeq" id="WP_317487270.1">
    <property type="nucleotide sequence ID" value="NZ_CP136051.1"/>
</dbReference>
<dbReference type="Proteomes" id="UP001302349">
    <property type="component" value="Chromosome"/>
</dbReference>